<gene>
    <name evidence="1" type="ORF">A4V09_05790</name>
</gene>
<dbReference type="OrthoDB" id="1976662at2"/>
<evidence type="ECO:0000313" key="2">
    <source>
        <dbReference type="Proteomes" id="UP000092574"/>
    </source>
</evidence>
<dbReference type="EMBL" id="CP015405">
    <property type="protein sequence ID" value="ANU75317.1"/>
    <property type="molecule type" value="Genomic_DNA"/>
</dbReference>
<accession>A0A1C7I6J5</accession>
<name>A0A1C7I6J5_9FIRM</name>
<dbReference type="AlphaFoldDB" id="A0A1C7I6J5"/>
<reference evidence="1" key="1">
    <citation type="submission" date="2017-04" db="EMBL/GenBank/DDBJ databases">
        <title>Complete Genome Sequences of Twelve Strains of a Stable Defined Moderately Diverse Mouse Microbiota 2 (sDMDMm2).</title>
        <authorList>
            <person name="Uchimura Y."/>
            <person name="Wyss M."/>
            <person name="Brugiroux S."/>
            <person name="Limenitakis J.P."/>
            <person name="Stecher B."/>
            <person name="McCoy K.D."/>
            <person name="Macpherson A.J."/>
        </authorList>
    </citation>
    <scope>NUCLEOTIDE SEQUENCE</scope>
    <source>
        <strain evidence="1">YL58</strain>
    </source>
</reference>
<protein>
    <submittedName>
        <fullName evidence="1">Uncharacterized protein</fullName>
    </submittedName>
</protein>
<keyword evidence="2" id="KW-1185">Reference proteome</keyword>
<sequence>MKNSSRELDDKFLSSGQESIRLAIALERFFELCPQDTVLYARYREYLKKRFRPAMEKLILTRETEKVKALFGLSEVTLVQMNELLALAQKYGNTECVLWLLSKKEEQFGFGGKDMEL</sequence>
<dbReference type="STRING" id="1796616.A4V09_05790"/>
<dbReference type="KEGG" id="byl:A4V09_05790"/>
<organism evidence="1 2">
    <name type="scientific">Blautia pseudococcoides</name>
    <dbReference type="NCBI Taxonomy" id="1796616"/>
    <lineage>
        <taxon>Bacteria</taxon>
        <taxon>Bacillati</taxon>
        <taxon>Bacillota</taxon>
        <taxon>Clostridia</taxon>
        <taxon>Lachnospirales</taxon>
        <taxon>Lachnospiraceae</taxon>
        <taxon>Blautia</taxon>
    </lineage>
</organism>
<proteinExistence type="predicted"/>
<evidence type="ECO:0000313" key="1">
    <source>
        <dbReference type="EMBL" id="ANU75317.1"/>
    </source>
</evidence>
<dbReference type="Proteomes" id="UP000092574">
    <property type="component" value="Chromosome"/>
</dbReference>
<dbReference type="RefSeq" id="WP_065541524.1">
    <property type="nucleotide sequence ID" value="NZ_CP015405.2"/>
</dbReference>